<evidence type="ECO:0000313" key="7">
    <source>
        <dbReference type="Proteomes" id="UP001162834"/>
    </source>
</evidence>
<dbReference type="KEGG" id="sbae:DSM104329_05460"/>
<dbReference type="CDD" id="cd02440">
    <property type="entry name" value="AdoMet_MTases"/>
    <property type="match status" value="1"/>
</dbReference>
<dbReference type="PROSITE" id="PS50970">
    <property type="entry name" value="HCY"/>
    <property type="match status" value="1"/>
</dbReference>
<sequence length="582" mass="64075">MGESDVSFATASAYDAVREALSEQRCVILDGGIATELPQDLLTEGPHSEQLWGVRALAYSPAEVRAVHRRYVDAGCDVITTDTWGLASAVGEGGVRPWEDSSEPVHWLEIARRGVRVARQAVAEGGREGRTAVAFSLNADVDGEEGQETVRLLSRAFADEPPDLILVETLSLVSSSLYQTVERLLETGLPVWLSFRRCRHGLCGVYGQHWGGPEGDAFGRAARRFEEMGVGALLINCIPPDHVAGMLSFLRDFTDMPLGVYPNLGYYTNAGWQFQEGIGGEEYAEMALGWRSEGADIIGGCCGVSPDHIAAARVRLEGTKPGRRRREEPEAGDDGLNRTPRRHHSPWTDPRGRPMFPLPFPDLMVDGSTFTPTQGSFLVWQYLFENGIGKGRRCLDVGCGTGLQTVQLALNGAEHVHGIDVDTAAVDDTLTNAFRNGVAERVTAQAVDLFPWVPEERYDTIVASLYQTPVDPFQQASSHRPIDYWGRNMVDHLIGTLPAALTDDGEAYLMLLSILSQERTQDLLEQNGLHSEVVDFAFFPFTEHFQESQEQIERVEGLSDAYHLRIGTSDVMVAYLVKVTRI</sequence>
<dbReference type="GO" id="GO:0008168">
    <property type="term" value="F:methyltransferase activity"/>
    <property type="evidence" value="ECO:0007669"/>
    <property type="project" value="UniProtKB-UniRule"/>
</dbReference>
<feature type="domain" description="Hcy-binding" evidence="5">
    <location>
        <begin position="15"/>
        <end position="316"/>
    </location>
</feature>
<keyword evidence="1 3" id="KW-0489">Methyltransferase</keyword>
<comment type="cofactor">
    <cofactor evidence="3">
        <name>Zn(2+)</name>
        <dbReference type="ChEBI" id="CHEBI:29105"/>
    </cofactor>
</comment>
<dbReference type="SUPFAM" id="SSF82282">
    <property type="entry name" value="Homocysteine S-methyltransferase"/>
    <property type="match status" value="1"/>
</dbReference>
<dbReference type="Pfam" id="PF06325">
    <property type="entry name" value="PrmA"/>
    <property type="match status" value="1"/>
</dbReference>
<proteinExistence type="predicted"/>
<evidence type="ECO:0000259" key="5">
    <source>
        <dbReference type="PROSITE" id="PS50970"/>
    </source>
</evidence>
<gene>
    <name evidence="6" type="primary">yfiC_1</name>
    <name evidence="6" type="ORF">DSM104329_05460</name>
</gene>
<dbReference type="EC" id="2.1.1.223" evidence="6"/>
<dbReference type="PANTHER" id="PTHR11103">
    <property type="entry name" value="SLR1189 PROTEIN"/>
    <property type="match status" value="1"/>
</dbReference>
<keyword evidence="2 3" id="KW-0808">Transferase</keyword>
<evidence type="ECO:0000256" key="4">
    <source>
        <dbReference type="SAM" id="MobiDB-lite"/>
    </source>
</evidence>
<dbReference type="Gene3D" id="3.40.50.150">
    <property type="entry name" value="Vaccinia Virus protein VP39"/>
    <property type="match status" value="1"/>
</dbReference>
<dbReference type="Proteomes" id="UP001162834">
    <property type="component" value="Chromosome"/>
</dbReference>
<accession>A0A9E7C6Y3</accession>
<evidence type="ECO:0000256" key="2">
    <source>
        <dbReference type="ARBA" id="ARBA00022679"/>
    </source>
</evidence>
<feature type="binding site" evidence="3">
    <location>
        <position position="237"/>
    </location>
    <ligand>
        <name>Zn(2+)</name>
        <dbReference type="ChEBI" id="CHEBI:29105"/>
    </ligand>
</feature>
<dbReference type="InterPro" id="IPR003726">
    <property type="entry name" value="HCY_dom"/>
</dbReference>
<feature type="binding site" evidence="3">
    <location>
        <position position="301"/>
    </location>
    <ligand>
        <name>Zn(2+)</name>
        <dbReference type="ChEBI" id="CHEBI:29105"/>
    </ligand>
</feature>
<dbReference type="InterPro" id="IPR029063">
    <property type="entry name" value="SAM-dependent_MTases_sf"/>
</dbReference>
<dbReference type="AlphaFoldDB" id="A0A9E7C6Y3"/>
<evidence type="ECO:0000256" key="3">
    <source>
        <dbReference type="PROSITE-ProRule" id="PRU00333"/>
    </source>
</evidence>
<name>A0A9E7C6Y3_9ACTN</name>
<dbReference type="PANTHER" id="PTHR11103:SF18">
    <property type="entry name" value="SLR1189 PROTEIN"/>
    <property type="match status" value="1"/>
</dbReference>
<feature type="binding site" evidence="3">
    <location>
        <position position="302"/>
    </location>
    <ligand>
        <name>Zn(2+)</name>
        <dbReference type="ChEBI" id="CHEBI:29105"/>
    </ligand>
</feature>
<evidence type="ECO:0000313" key="6">
    <source>
        <dbReference type="EMBL" id="UGS39028.1"/>
    </source>
</evidence>
<feature type="compositionally biased region" description="Basic and acidic residues" evidence="4">
    <location>
        <begin position="314"/>
        <end position="329"/>
    </location>
</feature>
<dbReference type="GO" id="GO:0046872">
    <property type="term" value="F:metal ion binding"/>
    <property type="evidence" value="ECO:0007669"/>
    <property type="project" value="UniProtKB-KW"/>
</dbReference>
<dbReference type="EMBL" id="CP087164">
    <property type="protein sequence ID" value="UGS39028.1"/>
    <property type="molecule type" value="Genomic_DNA"/>
</dbReference>
<keyword evidence="7" id="KW-1185">Reference proteome</keyword>
<dbReference type="Pfam" id="PF02574">
    <property type="entry name" value="S-methyl_trans"/>
    <property type="match status" value="1"/>
</dbReference>
<dbReference type="SUPFAM" id="SSF53335">
    <property type="entry name" value="S-adenosyl-L-methionine-dependent methyltransferases"/>
    <property type="match status" value="1"/>
</dbReference>
<feature type="region of interest" description="Disordered" evidence="4">
    <location>
        <begin position="314"/>
        <end position="353"/>
    </location>
</feature>
<protein>
    <submittedName>
        <fullName evidence="6">tRNA1(Val) (Adenine(37)-N6)-methyltransferase</fullName>
        <ecNumber evidence="6">2.1.1.223</ecNumber>
    </submittedName>
</protein>
<dbReference type="Gene3D" id="3.20.20.330">
    <property type="entry name" value="Homocysteine-binding-like domain"/>
    <property type="match status" value="1"/>
</dbReference>
<dbReference type="GO" id="GO:0032259">
    <property type="term" value="P:methylation"/>
    <property type="evidence" value="ECO:0007669"/>
    <property type="project" value="UniProtKB-KW"/>
</dbReference>
<evidence type="ECO:0000256" key="1">
    <source>
        <dbReference type="ARBA" id="ARBA00022603"/>
    </source>
</evidence>
<organism evidence="6 7">
    <name type="scientific">Capillimicrobium parvum</name>
    <dbReference type="NCBI Taxonomy" id="2884022"/>
    <lineage>
        <taxon>Bacteria</taxon>
        <taxon>Bacillati</taxon>
        <taxon>Actinomycetota</taxon>
        <taxon>Thermoleophilia</taxon>
        <taxon>Solirubrobacterales</taxon>
        <taxon>Capillimicrobiaceae</taxon>
        <taxon>Capillimicrobium</taxon>
    </lineage>
</organism>
<dbReference type="InterPro" id="IPR036589">
    <property type="entry name" value="HCY_dom_sf"/>
</dbReference>
<keyword evidence="3" id="KW-0862">Zinc</keyword>
<keyword evidence="3" id="KW-0479">Metal-binding</keyword>
<reference evidence="6" key="1">
    <citation type="journal article" date="2022" name="Int. J. Syst. Evol. Microbiol.">
        <title>Pseudomonas aegrilactucae sp. nov. and Pseudomonas morbosilactucae sp. nov., pathogens causing bacterial rot of lettuce in Japan.</title>
        <authorList>
            <person name="Sawada H."/>
            <person name="Fujikawa T."/>
            <person name="Satou M."/>
        </authorList>
    </citation>
    <scope>NUCLEOTIDE SEQUENCE</scope>
    <source>
        <strain evidence="6">0166_1</strain>
    </source>
</reference>